<dbReference type="GO" id="GO:0033786">
    <property type="term" value="F:heptose-1-phosphate adenylyltransferase activity"/>
    <property type="evidence" value="ECO:0007669"/>
    <property type="project" value="TreeGrafter"/>
</dbReference>
<dbReference type="eggNOG" id="COG0615">
    <property type="taxonomic scope" value="Bacteria"/>
</dbReference>
<feature type="domain" description="Carbohydrate kinase PfkB" evidence="7">
    <location>
        <begin position="192"/>
        <end position="490"/>
    </location>
</feature>
<keyword evidence="4" id="KW-0418">Kinase</keyword>
<evidence type="ECO:0000256" key="1">
    <source>
        <dbReference type="ARBA" id="ARBA00002319"/>
    </source>
</evidence>
<dbReference type="Proteomes" id="UP000186110">
    <property type="component" value="Chromosome"/>
</dbReference>
<sequence length="505" mass="53852">MRGADVKPEAGSDNLSIDGVLADIRRKAGADSAIVFVSGNFNVLHPGHLRVLNFAADCGDFLVVGVTDDTSPGAIVEQNLRLQGVQSIGIVDYAFILTEPVEDFLGKLQPHIVVKGKEHEVQDNPEQAAVDSYGGKLLFSSGEVRFSSLDLLQKELRGAPTSTIRKPAEFARRHQIEGKALVPLVESFASLRVVVLGDLIVDEYVTCDALGMSQEDPTIVVTPIKEDLFVGGAGIVAAHAAGLGAHVSYFGVCGKDKAAEFAFQTLEGYGVKTELVVDESRPTTLKQRFRAHGKTLLRVSHLRQHGISLDLAGELLSRMEAELAQADLVIFSDFNYGCLPQTLVDEVVARCTRLGVPMVADSQSSSQIGDVSRFKGMLLITPTEHEARLAMRDTTSGLVVLAERLRREATAGYVFITLGAEGVLVQSTQGVKNGLETDQLPALNMTVKDVSGAGDCMLTSAAMALVAGANIWESAFVGSVAAACQVGRVGNLPLSAKELKEELAR</sequence>
<dbReference type="eggNOG" id="COG2870">
    <property type="taxonomic scope" value="Bacteria"/>
</dbReference>
<dbReference type="Pfam" id="PF01467">
    <property type="entry name" value="CTP_transf_like"/>
    <property type="match status" value="1"/>
</dbReference>
<evidence type="ECO:0000256" key="6">
    <source>
        <dbReference type="ARBA" id="ARBA00023277"/>
    </source>
</evidence>
<dbReference type="InterPro" id="IPR004821">
    <property type="entry name" value="Cyt_trans-like"/>
</dbReference>
<feature type="domain" description="Cytidyltransferase-like" evidence="8">
    <location>
        <begin position="37"/>
        <end position="119"/>
    </location>
</feature>
<reference evidence="9 10" key="1">
    <citation type="submission" date="2017-01" db="EMBL/GenBank/DDBJ databases">
        <authorList>
            <person name="Mah S.A."/>
            <person name="Swanson W.J."/>
            <person name="Moy G.W."/>
            <person name="Vacquier V.D."/>
        </authorList>
    </citation>
    <scope>NUCLEOTIDE SEQUENCE [LARGE SCALE GENOMIC DNA]</scope>
    <source>
        <strain evidence="9 10">DSM 22694</strain>
    </source>
</reference>
<name>A0A1P8K6I6_9BURK</name>
<dbReference type="STRING" id="1484693.RS694_02980"/>
<dbReference type="InterPro" id="IPR011611">
    <property type="entry name" value="PfkB_dom"/>
</dbReference>
<evidence type="ECO:0000256" key="3">
    <source>
        <dbReference type="ARBA" id="ARBA00022679"/>
    </source>
</evidence>
<dbReference type="GO" id="GO:0033785">
    <property type="term" value="F:heptose 7-phosphate kinase activity"/>
    <property type="evidence" value="ECO:0007669"/>
    <property type="project" value="TreeGrafter"/>
</dbReference>
<organism evidence="9 10">
    <name type="scientific">Rhodoferax saidenbachensis</name>
    <dbReference type="NCBI Taxonomy" id="1484693"/>
    <lineage>
        <taxon>Bacteria</taxon>
        <taxon>Pseudomonadati</taxon>
        <taxon>Pseudomonadota</taxon>
        <taxon>Betaproteobacteria</taxon>
        <taxon>Burkholderiales</taxon>
        <taxon>Comamonadaceae</taxon>
        <taxon>Rhodoferax</taxon>
    </lineage>
</organism>
<evidence type="ECO:0000313" key="10">
    <source>
        <dbReference type="Proteomes" id="UP000186110"/>
    </source>
</evidence>
<dbReference type="InterPro" id="IPR011913">
    <property type="entry name" value="RfaE_dom_I"/>
</dbReference>
<evidence type="ECO:0000259" key="8">
    <source>
        <dbReference type="Pfam" id="PF01467"/>
    </source>
</evidence>
<evidence type="ECO:0000256" key="4">
    <source>
        <dbReference type="ARBA" id="ARBA00022777"/>
    </source>
</evidence>
<dbReference type="Gene3D" id="3.40.50.620">
    <property type="entry name" value="HUPs"/>
    <property type="match status" value="1"/>
</dbReference>
<dbReference type="AlphaFoldDB" id="A0A1P8K6I6"/>
<dbReference type="KEGG" id="rsb:RS694_02980"/>
<dbReference type="EMBL" id="CP019239">
    <property type="protein sequence ID" value="APW41617.1"/>
    <property type="molecule type" value="Genomic_DNA"/>
</dbReference>
<dbReference type="PANTHER" id="PTHR46969">
    <property type="entry name" value="BIFUNCTIONAL PROTEIN HLDE"/>
    <property type="match status" value="1"/>
</dbReference>
<evidence type="ECO:0000256" key="5">
    <source>
        <dbReference type="ARBA" id="ARBA00023268"/>
    </source>
</evidence>
<gene>
    <name evidence="9" type="ORF">RS694_02980</name>
</gene>
<proteinExistence type="predicted"/>
<dbReference type="InterPro" id="IPR029056">
    <property type="entry name" value="Ribokinase-like"/>
</dbReference>
<dbReference type="Gene3D" id="3.40.1190.20">
    <property type="match status" value="1"/>
</dbReference>
<dbReference type="GO" id="GO:0005829">
    <property type="term" value="C:cytosol"/>
    <property type="evidence" value="ECO:0007669"/>
    <property type="project" value="TreeGrafter"/>
</dbReference>
<keyword evidence="3" id="KW-0808">Transferase</keyword>
<accession>A0A1P8K6I6</accession>
<dbReference type="PANTHER" id="PTHR46969:SF1">
    <property type="entry name" value="BIFUNCTIONAL PROTEIN HLDE"/>
    <property type="match status" value="1"/>
</dbReference>
<evidence type="ECO:0000313" key="9">
    <source>
        <dbReference type="EMBL" id="APW41617.1"/>
    </source>
</evidence>
<comment type="function">
    <text evidence="2">Catalyzes the ADP transfer from ATP to D-glycero-beta-D-manno-heptose 1-phosphate, yielding ADP-D-glycero-beta-D-manno-heptose.</text>
</comment>
<dbReference type="GO" id="GO:0016773">
    <property type="term" value="F:phosphotransferase activity, alcohol group as acceptor"/>
    <property type="evidence" value="ECO:0007669"/>
    <property type="project" value="InterPro"/>
</dbReference>
<evidence type="ECO:0000259" key="7">
    <source>
        <dbReference type="Pfam" id="PF00294"/>
    </source>
</evidence>
<dbReference type="SUPFAM" id="SSF52374">
    <property type="entry name" value="Nucleotidylyl transferase"/>
    <property type="match status" value="1"/>
</dbReference>
<evidence type="ECO:0000256" key="2">
    <source>
        <dbReference type="ARBA" id="ARBA00003753"/>
    </source>
</evidence>
<keyword evidence="5" id="KW-0511">Multifunctional enzyme</keyword>
<dbReference type="CDD" id="cd01172">
    <property type="entry name" value="RfaE_like"/>
    <property type="match status" value="1"/>
</dbReference>
<comment type="function">
    <text evidence="1">Catalyzes the phosphorylation of D-glycero-D-manno-heptose 7-phosphate at the C-1 position to selectively form D-glycero-beta-D-manno-heptose-1,7-bisphosphate.</text>
</comment>
<dbReference type="Pfam" id="PF00294">
    <property type="entry name" value="PfkB"/>
    <property type="match status" value="1"/>
</dbReference>
<keyword evidence="10" id="KW-1185">Reference proteome</keyword>
<dbReference type="NCBIfam" id="TIGR00125">
    <property type="entry name" value="cyt_tran_rel"/>
    <property type="match status" value="1"/>
</dbReference>
<dbReference type="InterPro" id="IPR014729">
    <property type="entry name" value="Rossmann-like_a/b/a_fold"/>
</dbReference>
<protein>
    <submittedName>
        <fullName evidence="9">ADP-heptose synthase</fullName>
    </submittedName>
</protein>
<keyword evidence="6" id="KW-0119">Carbohydrate metabolism</keyword>
<dbReference type="SUPFAM" id="SSF53613">
    <property type="entry name" value="Ribokinase-like"/>
    <property type="match status" value="1"/>
</dbReference>